<protein>
    <submittedName>
        <fullName evidence="1">Uncharacterized protein</fullName>
    </submittedName>
</protein>
<organism evidence="1 2">
    <name type="scientific">Pseudotamlana agarivorans</name>
    <dbReference type="NCBI Taxonomy" id="481183"/>
    <lineage>
        <taxon>Bacteria</taxon>
        <taxon>Pseudomonadati</taxon>
        <taxon>Bacteroidota</taxon>
        <taxon>Flavobacteriia</taxon>
        <taxon>Flavobacteriales</taxon>
        <taxon>Flavobacteriaceae</taxon>
        <taxon>Pseudotamlana</taxon>
    </lineage>
</organism>
<comment type="caution">
    <text evidence="1">The sequence shown here is derived from an EMBL/GenBank/DDBJ whole genome shotgun (WGS) entry which is preliminary data.</text>
</comment>
<dbReference type="EMBL" id="JAHKPD010000011">
    <property type="protein sequence ID" value="MBU2950292.1"/>
    <property type="molecule type" value="Genomic_DNA"/>
</dbReference>
<accession>A0ACC5U7L8</accession>
<sequence>MKNAILFTCFALLFFSCEDGQKTHEIAEKIAVAHGFEHWDKVSEIKFTFNVDKDSMHFDRVWAWEPKSDQVTLYKRNDSIKYLRSQIDSTLIQTDRGFINDKFWLLFPFQLVWESELTFSEVTQTEAPISKTLLNKITVTYPEQGGYTPGDAYDVFYSDDYIIKEWIYRKANRVEPSMINTFENLQDFKGLKLALEHKKNTGAWNLNFTNVQVITNKI</sequence>
<evidence type="ECO:0000313" key="1">
    <source>
        <dbReference type="EMBL" id="MBU2950292.1"/>
    </source>
</evidence>
<dbReference type="Proteomes" id="UP001647509">
    <property type="component" value="Unassembled WGS sequence"/>
</dbReference>
<proteinExistence type="predicted"/>
<reference evidence="1" key="1">
    <citation type="submission" date="2021-05" db="EMBL/GenBank/DDBJ databases">
        <title>Draft genomes of bacteria isolated from model marine particles.</title>
        <authorList>
            <person name="Datta M.S."/>
            <person name="Schwartzman J.A."/>
            <person name="Enke T.N."/>
            <person name="Saavedra J."/>
            <person name="Cermak N."/>
            <person name="Cordero O.X."/>
        </authorList>
    </citation>
    <scope>NUCLEOTIDE SEQUENCE</scope>
    <source>
        <strain evidence="1">I2M19</strain>
    </source>
</reference>
<evidence type="ECO:0000313" key="2">
    <source>
        <dbReference type="Proteomes" id="UP001647509"/>
    </source>
</evidence>
<gene>
    <name evidence="1" type="ORF">KO493_06255</name>
</gene>
<keyword evidence="2" id="KW-1185">Reference proteome</keyword>
<name>A0ACC5U7L8_9FLAO</name>